<dbReference type="Proteomes" id="UP001176940">
    <property type="component" value="Unassembled WGS sequence"/>
</dbReference>
<sequence length="97" mass="10592">MSSKPGAERDSECGGRGCVRACNIVYNTATNPEMLGLTSMSAIMRCREAEPTSPHRPGGVEGPGDPHSGSCTKSRSDDEKFERHNPKCKIVHERYQL</sequence>
<evidence type="ECO:0000256" key="1">
    <source>
        <dbReference type="SAM" id="MobiDB-lite"/>
    </source>
</evidence>
<proteinExistence type="predicted"/>
<keyword evidence="3" id="KW-1185">Reference proteome</keyword>
<reference evidence="2" key="1">
    <citation type="submission" date="2023-07" db="EMBL/GenBank/DDBJ databases">
        <authorList>
            <person name="Stuckert A."/>
        </authorList>
    </citation>
    <scope>NUCLEOTIDE SEQUENCE</scope>
</reference>
<gene>
    <name evidence="2" type="ORF">RIMI_LOCUS8169777</name>
</gene>
<comment type="caution">
    <text evidence="2">The sequence shown here is derived from an EMBL/GenBank/DDBJ whole genome shotgun (WGS) entry which is preliminary data.</text>
</comment>
<protein>
    <submittedName>
        <fullName evidence="2">Uncharacterized protein</fullName>
    </submittedName>
</protein>
<feature type="region of interest" description="Disordered" evidence="1">
    <location>
        <begin position="47"/>
        <end position="87"/>
    </location>
</feature>
<organism evidence="2 3">
    <name type="scientific">Ranitomeya imitator</name>
    <name type="common">mimic poison frog</name>
    <dbReference type="NCBI Taxonomy" id="111125"/>
    <lineage>
        <taxon>Eukaryota</taxon>
        <taxon>Metazoa</taxon>
        <taxon>Chordata</taxon>
        <taxon>Craniata</taxon>
        <taxon>Vertebrata</taxon>
        <taxon>Euteleostomi</taxon>
        <taxon>Amphibia</taxon>
        <taxon>Batrachia</taxon>
        <taxon>Anura</taxon>
        <taxon>Neobatrachia</taxon>
        <taxon>Hyloidea</taxon>
        <taxon>Dendrobatidae</taxon>
        <taxon>Dendrobatinae</taxon>
        <taxon>Ranitomeya</taxon>
    </lineage>
</organism>
<dbReference type="EMBL" id="CAUEEQ010016009">
    <property type="protein sequence ID" value="CAJ0939861.1"/>
    <property type="molecule type" value="Genomic_DNA"/>
</dbReference>
<evidence type="ECO:0000313" key="3">
    <source>
        <dbReference type="Proteomes" id="UP001176940"/>
    </source>
</evidence>
<accession>A0ABN9LE05</accession>
<name>A0ABN9LE05_9NEOB</name>
<evidence type="ECO:0000313" key="2">
    <source>
        <dbReference type="EMBL" id="CAJ0939861.1"/>
    </source>
</evidence>
<feature type="compositionally biased region" description="Basic and acidic residues" evidence="1">
    <location>
        <begin position="74"/>
        <end position="87"/>
    </location>
</feature>